<sequence length="217" mass="23727">MTQTLHHYRPEVFHALPSVEQAAAMFTNTGDISKIEEALGITVQKYPTAASFGIQLLHRHSPLSNDEIMLAWQGTSIPLKVEDISAAKRNSNVVPITWGLDPHTGSFVPLEFALVEDKDKVPMLDGDLAKDVADFLKVHGLARILGLALLPSGSQAGAEISVGRANVVLPADSFAYLASFIEVLWPLCDPSGSSRRCMLLCHINPYTNLHEQFHYGQ</sequence>
<evidence type="ECO:0000313" key="1">
    <source>
        <dbReference type="EMBL" id="KAE8265057.1"/>
    </source>
</evidence>
<dbReference type="Proteomes" id="UP000078113">
    <property type="component" value="Unassembled WGS sequence"/>
</dbReference>
<gene>
    <name evidence="1" type="ORF">A4X09_0g6779</name>
</gene>
<dbReference type="AlphaFoldDB" id="A0A8X7N248"/>
<protein>
    <submittedName>
        <fullName evidence="1">Uncharacterized protein</fullName>
    </submittedName>
</protein>
<reference evidence="1" key="2">
    <citation type="journal article" date="2019" name="IMA Fungus">
        <title>Genome sequencing and comparison of five Tilletia species to identify candidate genes for the detection of regulated species infecting wheat.</title>
        <authorList>
            <person name="Nguyen H.D.T."/>
            <person name="Sultana T."/>
            <person name="Kesanakurti P."/>
            <person name="Hambleton S."/>
        </authorList>
    </citation>
    <scope>NUCLEOTIDE SEQUENCE</scope>
    <source>
        <strain evidence="1">DAOMC 236422</strain>
    </source>
</reference>
<evidence type="ECO:0000313" key="2">
    <source>
        <dbReference type="Proteomes" id="UP000078113"/>
    </source>
</evidence>
<organism evidence="1 2">
    <name type="scientific">Tilletia walkeri</name>
    <dbReference type="NCBI Taxonomy" id="117179"/>
    <lineage>
        <taxon>Eukaryota</taxon>
        <taxon>Fungi</taxon>
        <taxon>Dikarya</taxon>
        <taxon>Basidiomycota</taxon>
        <taxon>Ustilaginomycotina</taxon>
        <taxon>Exobasidiomycetes</taxon>
        <taxon>Tilletiales</taxon>
        <taxon>Tilletiaceae</taxon>
        <taxon>Tilletia</taxon>
    </lineage>
</organism>
<keyword evidence="2" id="KW-1185">Reference proteome</keyword>
<accession>A0A8X7N248</accession>
<name>A0A8X7N248_9BASI</name>
<dbReference type="EMBL" id="LWDG02000481">
    <property type="protein sequence ID" value="KAE8265057.1"/>
    <property type="molecule type" value="Genomic_DNA"/>
</dbReference>
<proteinExistence type="predicted"/>
<reference evidence="1" key="1">
    <citation type="submission" date="2016-04" db="EMBL/GenBank/DDBJ databases">
        <authorList>
            <person name="Nguyen H.D."/>
            <person name="Samba Siva P."/>
            <person name="Cullis J."/>
            <person name="Levesque C.A."/>
            <person name="Hambleton S."/>
        </authorList>
    </citation>
    <scope>NUCLEOTIDE SEQUENCE</scope>
    <source>
        <strain evidence="1">DAOMC 236422</strain>
    </source>
</reference>
<comment type="caution">
    <text evidence="1">The sequence shown here is derived from an EMBL/GenBank/DDBJ whole genome shotgun (WGS) entry which is preliminary data.</text>
</comment>